<dbReference type="EMBL" id="LHZY01000009">
    <property type="protein sequence ID" value="KXV72200.1"/>
    <property type="molecule type" value="Genomic_DNA"/>
</dbReference>
<dbReference type="PATRIC" id="fig|178900.6.peg.2211"/>
<feature type="compositionally biased region" description="Low complexity" evidence="1">
    <location>
        <begin position="372"/>
        <end position="381"/>
    </location>
</feature>
<evidence type="ECO:0000313" key="3">
    <source>
        <dbReference type="Proteomes" id="UP000075312"/>
    </source>
</evidence>
<name>A0A149UW69_9PROT</name>
<dbReference type="RefSeq" id="WP_062141784.1">
    <property type="nucleotide sequence ID" value="NZ_LHZY01000009.1"/>
</dbReference>
<evidence type="ECO:0000256" key="1">
    <source>
        <dbReference type="SAM" id="MobiDB-lite"/>
    </source>
</evidence>
<protein>
    <submittedName>
        <fullName evidence="2">Uncharacterized protein</fullName>
    </submittedName>
</protein>
<feature type="compositionally biased region" description="Polar residues" evidence="1">
    <location>
        <begin position="1"/>
        <end position="13"/>
    </location>
</feature>
<feature type="region of interest" description="Disordered" evidence="1">
    <location>
        <begin position="321"/>
        <end position="381"/>
    </location>
</feature>
<feature type="region of interest" description="Disordered" evidence="1">
    <location>
        <begin position="1"/>
        <end position="142"/>
    </location>
</feature>
<feature type="compositionally biased region" description="Low complexity" evidence="1">
    <location>
        <begin position="324"/>
        <end position="343"/>
    </location>
</feature>
<sequence length="381" mass="41669">MSETLTNTDTASTDLAPEETIAVGAGNEPEAEPNPEEPSAPKTRREAIAAAADKVTKEDSEEESDVEKPDPQSKPENVKPKPDAEEATEAGKEEAAEKPEKEPGEEGEDKAQKDGEKKQPPAPKRFLPKAKETWANTPNSVKAEVVRLERDYDELSQRSSENEKYRENLKVFEDFTSKHGVPLQDALKLYTDIDRLLSQNPVQAVADILGRIGMKPEQYAQMVMQNSPQYQAQMLVPRQQAQPQQPQVSPREQELQQQLAREQAARVNAEVIAPFAAAHPRFQELQETVVQFLNSGMIPNNLAPAARLEAAYDMAERLAPRSVPTAQEAPATQANAQTANPRAGKLQIKGAPSSGNTKSPVARGKMSRKAAIEAAMERAGA</sequence>
<proteinExistence type="predicted"/>
<accession>A0A149UW69</accession>
<comment type="caution">
    <text evidence="2">The sequence shown here is derived from an EMBL/GenBank/DDBJ whole genome shotgun (WGS) entry which is preliminary data.</text>
</comment>
<dbReference type="Proteomes" id="UP000075312">
    <property type="component" value="Unassembled WGS sequence"/>
</dbReference>
<reference evidence="2 3" key="1">
    <citation type="submission" date="2015-06" db="EMBL/GenBank/DDBJ databases">
        <title>Improved classification and identification of acetic acid bacteria using matrix-assisted laser desorption/ionization time-of-flight mass spectrometry; Gluconobacter nephelii and Gluconobacter uchimurae are later heterotypic synonyms of Gluconobacter japonicus and Gluconobacter oxydans, respectively.</title>
        <authorList>
            <person name="Li L."/>
            <person name="Cleenwerck I."/>
            <person name="De Vuyst L."/>
            <person name="Vandamme P."/>
        </authorList>
    </citation>
    <scope>NUCLEOTIDE SEQUENCE [LARGE SCALE GENOMIC DNA]</scope>
    <source>
        <strain evidence="2 3">LMG 1608</strain>
    </source>
</reference>
<evidence type="ECO:0000313" key="2">
    <source>
        <dbReference type="EMBL" id="KXV72200.1"/>
    </source>
</evidence>
<dbReference type="AlphaFoldDB" id="A0A149UW69"/>
<gene>
    <name evidence="2" type="ORF">AD952_05670</name>
</gene>
<organism evidence="2 3">
    <name type="scientific">Acetobacter cerevisiae</name>
    <dbReference type="NCBI Taxonomy" id="178900"/>
    <lineage>
        <taxon>Bacteria</taxon>
        <taxon>Pseudomonadati</taxon>
        <taxon>Pseudomonadota</taxon>
        <taxon>Alphaproteobacteria</taxon>
        <taxon>Acetobacterales</taxon>
        <taxon>Acetobacteraceae</taxon>
        <taxon>Acetobacter</taxon>
    </lineage>
</organism>
<feature type="compositionally biased region" description="Basic and acidic residues" evidence="1">
    <location>
        <begin position="66"/>
        <end position="119"/>
    </location>
</feature>